<comment type="pathway">
    <text evidence="2 7">Purine metabolism; purine nucleoside salvage.</text>
</comment>
<dbReference type="GO" id="GO:0004731">
    <property type="term" value="F:purine-nucleoside phosphorylase activity"/>
    <property type="evidence" value="ECO:0007669"/>
    <property type="project" value="UniProtKB-EC"/>
</dbReference>
<dbReference type="AlphaFoldDB" id="A0A7M2RFW0"/>
<evidence type="ECO:0000256" key="7">
    <source>
        <dbReference type="PIRNR" id="PIRNR000477"/>
    </source>
</evidence>
<comment type="function">
    <text evidence="1">The purine nucleoside phosphorylases catalyze the phosphorolytic breakdown of the N-glycosidic bond in the beta-(deoxy)ribonucleoside molecules, with the formation of the corresponding free purine bases and pentose-1-phosphate. Cleaves guanosine, inosine, 2'-deoxyguanosine and 2'-deoxyinosine.</text>
</comment>
<dbReference type="PANTHER" id="PTHR11904">
    <property type="entry name" value="METHYLTHIOADENOSINE/PURINE NUCLEOSIDE PHOSPHORYLASE"/>
    <property type="match status" value="1"/>
</dbReference>
<dbReference type="SUPFAM" id="SSF53167">
    <property type="entry name" value="Purine and uridine phosphorylases"/>
    <property type="match status" value="1"/>
</dbReference>
<dbReference type="InterPro" id="IPR035994">
    <property type="entry name" value="Nucleoside_phosphorylase_sf"/>
</dbReference>
<keyword evidence="4 7" id="KW-0328">Glycosyltransferase</keyword>
<dbReference type="Gene3D" id="3.40.50.1580">
    <property type="entry name" value="Nucleoside phosphorylase domain"/>
    <property type="match status" value="1"/>
</dbReference>
<dbReference type="UniPathway" id="UPA00606"/>
<dbReference type="InterPro" id="IPR000845">
    <property type="entry name" value="Nucleoside_phosphorylase_d"/>
</dbReference>
<comment type="catalytic activity">
    <reaction evidence="6">
        <text>a purine 2'-deoxy-D-ribonucleoside + phosphate = a purine nucleobase + 2-deoxy-alpha-D-ribose 1-phosphate</text>
        <dbReference type="Rhea" id="RHEA:36431"/>
        <dbReference type="ChEBI" id="CHEBI:26386"/>
        <dbReference type="ChEBI" id="CHEBI:43474"/>
        <dbReference type="ChEBI" id="CHEBI:57259"/>
        <dbReference type="ChEBI" id="CHEBI:142361"/>
        <dbReference type="EC" id="2.4.2.1"/>
    </reaction>
</comment>
<evidence type="ECO:0000256" key="3">
    <source>
        <dbReference type="ARBA" id="ARBA00006751"/>
    </source>
</evidence>
<keyword evidence="10" id="KW-1185">Reference proteome</keyword>
<name>A0A7M2RFW0_9FIRM</name>
<dbReference type="EMBL" id="CP063304">
    <property type="protein sequence ID" value="QOV19226.1"/>
    <property type="molecule type" value="Genomic_DNA"/>
</dbReference>
<dbReference type="RefSeq" id="WP_193735573.1">
    <property type="nucleotide sequence ID" value="NZ_CP063304.1"/>
</dbReference>
<dbReference type="GO" id="GO:0005737">
    <property type="term" value="C:cytoplasm"/>
    <property type="evidence" value="ECO:0007669"/>
    <property type="project" value="TreeGrafter"/>
</dbReference>
<evidence type="ECO:0000256" key="6">
    <source>
        <dbReference type="ARBA" id="ARBA00048556"/>
    </source>
</evidence>
<proteinExistence type="inferred from homology"/>
<feature type="domain" description="Nucleoside phosphorylase" evidence="8">
    <location>
        <begin position="26"/>
        <end position="272"/>
    </location>
</feature>
<evidence type="ECO:0000259" key="8">
    <source>
        <dbReference type="Pfam" id="PF01048"/>
    </source>
</evidence>
<dbReference type="NCBIfam" id="TIGR01697">
    <property type="entry name" value="PNPH-PUNA-XAPA"/>
    <property type="match status" value="1"/>
</dbReference>
<evidence type="ECO:0000256" key="2">
    <source>
        <dbReference type="ARBA" id="ARBA00005058"/>
    </source>
</evidence>
<keyword evidence="5 7" id="KW-0808">Transferase</keyword>
<evidence type="ECO:0000313" key="9">
    <source>
        <dbReference type="EMBL" id="QOV19226.1"/>
    </source>
</evidence>
<dbReference type="Pfam" id="PF01048">
    <property type="entry name" value="PNP_UDP_1"/>
    <property type="match status" value="1"/>
</dbReference>
<reference evidence="9 10" key="1">
    <citation type="submission" date="2020-10" db="EMBL/GenBank/DDBJ databases">
        <title>Blautia liquoris sp.nov., isolated from the mud in a fermentation cellar used for the production of Chinese strong-flavoured liquor.</title>
        <authorList>
            <person name="Lu L."/>
        </authorList>
    </citation>
    <scope>NUCLEOTIDE SEQUENCE [LARGE SCALE GENOMIC DNA]</scope>
    <source>
        <strain evidence="9 10">LZLJ-3</strain>
    </source>
</reference>
<dbReference type="EC" id="2.4.2.1" evidence="7"/>
<dbReference type="CDD" id="cd09009">
    <property type="entry name" value="PNP-EcPNPII_like"/>
    <property type="match status" value="1"/>
</dbReference>
<organism evidence="9 10">
    <name type="scientific">Blautia liquoris</name>
    <dbReference type="NCBI Taxonomy" id="2779518"/>
    <lineage>
        <taxon>Bacteria</taxon>
        <taxon>Bacillati</taxon>
        <taxon>Bacillota</taxon>
        <taxon>Clostridia</taxon>
        <taxon>Lachnospirales</taxon>
        <taxon>Lachnospiraceae</taxon>
        <taxon>Blautia</taxon>
    </lineage>
</organism>
<dbReference type="KEGG" id="bliq:INP51_14955"/>
<protein>
    <recommendedName>
        <fullName evidence="7">Purine nucleoside phosphorylase</fullName>
        <ecNumber evidence="7">2.4.2.1</ecNumber>
    </recommendedName>
    <alternativeName>
        <fullName evidence="7">Inosine-guanosine phosphorylase</fullName>
    </alternativeName>
</protein>
<dbReference type="PANTHER" id="PTHR11904:SF9">
    <property type="entry name" value="PURINE NUCLEOSIDE PHOSPHORYLASE-RELATED"/>
    <property type="match status" value="1"/>
</dbReference>
<accession>A0A7M2RFW0</accession>
<dbReference type="GO" id="GO:0009116">
    <property type="term" value="P:nucleoside metabolic process"/>
    <property type="evidence" value="ECO:0007669"/>
    <property type="project" value="InterPro"/>
</dbReference>
<evidence type="ECO:0000256" key="5">
    <source>
        <dbReference type="ARBA" id="ARBA00022679"/>
    </source>
</evidence>
<dbReference type="Proteomes" id="UP000593601">
    <property type="component" value="Chromosome"/>
</dbReference>
<evidence type="ECO:0000256" key="4">
    <source>
        <dbReference type="ARBA" id="ARBA00022676"/>
    </source>
</evidence>
<sequence length="287" mass="32269">MNKRIDQEQVFRIHFQIEKLIDANPKVGIVLGSGLENNLKNFMLKKQIDLKEIDEYPKSTVEGHSGKLLYGTLEGVETLIFLGRIHFYEGYSMDEVIIPMRIAELMGIKIMILTNSAGAINCQYEVGDFVLIEDHISLFVPNCLMGENDERFGIRFPDMTQVYDTELICRAEEIAKLENINIHKGVYVQLMGPSFETATEIRMLRNLGADLVGMSTVVESVCCRHMGIRVCGISCVSNMATGITNQKQSYQDVKDTAQAVADKLVVLLSRLVSSLKEEPDLNENQNL</sequence>
<dbReference type="InterPro" id="IPR011268">
    <property type="entry name" value="Purine_phosphorylase"/>
</dbReference>
<evidence type="ECO:0000256" key="1">
    <source>
        <dbReference type="ARBA" id="ARBA00002678"/>
    </source>
</evidence>
<dbReference type="PIRSF" id="PIRSF000477">
    <property type="entry name" value="PurNPase"/>
    <property type="match status" value="1"/>
</dbReference>
<dbReference type="NCBIfam" id="NF006054">
    <property type="entry name" value="PRK08202.1"/>
    <property type="match status" value="1"/>
</dbReference>
<gene>
    <name evidence="9" type="ORF">INP51_14955</name>
</gene>
<evidence type="ECO:0000313" key="10">
    <source>
        <dbReference type="Proteomes" id="UP000593601"/>
    </source>
</evidence>
<comment type="similarity">
    <text evidence="3 7">Belongs to the PNP/MTAP phosphorylase family.</text>
</comment>